<keyword evidence="1" id="KW-1133">Transmembrane helix</keyword>
<sequence length="292" mass="32834">MSNFYNKVIGEGWLGRQDGVVAFTITKVAAPLTVATLVIIFFSWLVKKLIIKTKSLPPPPPGPIGLPILGHLLFIKPDFLQYVTEQSKIHGPIIKLQLGRKVYIIISSPSIAKQILKDHDAIFANRDIPVAAIKGTFGGLDIVWRSNGPELQKLRKLVVREIMSNKGLDACYEFRRREIRQMVKNIHGKLGSPINLSEQIFLTTLSVTISMLWGGSLNGEEAKLGLEIKDRLEEFMKLMGEPNISDIFPMLRPFNLQGIESKTKKHLSWFYGFLESVIKQRMKLGEGPKMAD</sequence>
<dbReference type="InterPro" id="IPR036396">
    <property type="entry name" value="Cyt_P450_sf"/>
</dbReference>
<comment type="caution">
    <text evidence="2">The sequence shown here is derived from an EMBL/GenBank/DDBJ whole genome shotgun (WGS) entry which is preliminary data.</text>
</comment>
<dbReference type="GO" id="GO:0016705">
    <property type="term" value="F:oxidoreductase activity, acting on paired donors, with incorporation or reduction of molecular oxygen"/>
    <property type="evidence" value="ECO:0007669"/>
    <property type="project" value="InterPro"/>
</dbReference>
<evidence type="ECO:0000313" key="2">
    <source>
        <dbReference type="EMBL" id="MBA0657419.1"/>
    </source>
</evidence>
<protein>
    <recommendedName>
        <fullName evidence="4">Cytochrome P450</fullName>
    </recommendedName>
</protein>
<reference evidence="2 3" key="1">
    <citation type="journal article" date="2019" name="Genome Biol. Evol.">
        <title>Insights into the evolution of the New World diploid cottons (Gossypium, subgenus Houzingenia) based on genome sequencing.</title>
        <authorList>
            <person name="Grover C.E."/>
            <person name="Arick M.A. 2nd"/>
            <person name="Thrash A."/>
            <person name="Conover J.L."/>
            <person name="Sanders W.S."/>
            <person name="Peterson D.G."/>
            <person name="Frelichowski J.E."/>
            <person name="Scheffler J.A."/>
            <person name="Scheffler B.E."/>
            <person name="Wendel J.F."/>
        </authorList>
    </citation>
    <scope>NUCLEOTIDE SEQUENCE [LARGE SCALE GENOMIC DNA]</scope>
    <source>
        <strain evidence="2">57</strain>
        <tissue evidence="2">Leaf</tissue>
    </source>
</reference>
<dbReference type="PANTHER" id="PTHR47951">
    <property type="entry name" value="OS08G0547900 PROTEIN"/>
    <property type="match status" value="1"/>
</dbReference>
<dbReference type="EMBL" id="JABFAB010000008">
    <property type="protein sequence ID" value="MBA0657419.1"/>
    <property type="molecule type" value="Genomic_DNA"/>
</dbReference>
<dbReference type="SUPFAM" id="SSF48264">
    <property type="entry name" value="Cytochrome P450"/>
    <property type="match status" value="1"/>
</dbReference>
<keyword evidence="1" id="KW-0812">Transmembrane</keyword>
<feature type="non-terminal residue" evidence="2">
    <location>
        <position position="292"/>
    </location>
</feature>
<dbReference type="InterPro" id="IPR001128">
    <property type="entry name" value="Cyt_P450"/>
</dbReference>
<feature type="transmembrane region" description="Helical" evidence="1">
    <location>
        <begin position="20"/>
        <end position="46"/>
    </location>
</feature>
<dbReference type="GO" id="GO:0005506">
    <property type="term" value="F:iron ion binding"/>
    <property type="evidence" value="ECO:0007669"/>
    <property type="project" value="InterPro"/>
</dbReference>
<dbReference type="Pfam" id="PF00067">
    <property type="entry name" value="p450"/>
    <property type="match status" value="1"/>
</dbReference>
<proteinExistence type="predicted"/>
<dbReference type="GO" id="GO:0004497">
    <property type="term" value="F:monooxygenase activity"/>
    <property type="evidence" value="ECO:0007669"/>
    <property type="project" value="InterPro"/>
</dbReference>
<gene>
    <name evidence="2" type="ORF">Goklo_009704</name>
</gene>
<organism evidence="2 3">
    <name type="scientific">Gossypium klotzschianum</name>
    <dbReference type="NCBI Taxonomy" id="34286"/>
    <lineage>
        <taxon>Eukaryota</taxon>
        <taxon>Viridiplantae</taxon>
        <taxon>Streptophyta</taxon>
        <taxon>Embryophyta</taxon>
        <taxon>Tracheophyta</taxon>
        <taxon>Spermatophyta</taxon>
        <taxon>Magnoliopsida</taxon>
        <taxon>eudicotyledons</taxon>
        <taxon>Gunneridae</taxon>
        <taxon>Pentapetalae</taxon>
        <taxon>rosids</taxon>
        <taxon>malvids</taxon>
        <taxon>Malvales</taxon>
        <taxon>Malvaceae</taxon>
        <taxon>Malvoideae</taxon>
        <taxon>Gossypium</taxon>
    </lineage>
</organism>
<keyword evidence="1" id="KW-0472">Membrane</keyword>
<evidence type="ECO:0008006" key="4">
    <source>
        <dbReference type="Google" id="ProtNLM"/>
    </source>
</evidence>
<evidence type="ECO:0000256" key="1">
    <source>
        <dbReference type="SAM" id="Phobius"/>
    </source>
</evidence>
<keyword evidence="3" id="KW-1185">Reference proteome</keyword>
<dbReference type="AlphaFoldDB" id="A0A7J8V4N5"/>
<dbReference type="OrthoDB" id="2789670at2759"/>
<dbReference type="GO" id="GO:0020037">
    <property type="term" value="F:heme binding"/>
    <property type="evidence" value="ECO:0007669"/>
    <property type="project" value="InterPro"/>
</dbReference>
<dbReference type="Gene3D" id="1.10.630.10">
    <property type="entry name" value="Cytochrome P450"/>
    <property type="match status" value="1"/>
</dbReference>
<evidence type="ECO:0000313" key="3">
    <source>
        <dbReference type="Proteomes" id="UP000593573"/>
    </source>
</evidence>
<name>A0A7J8V4N5_9ROSI</name>
<dbReference type="Proteomes" id="UP000593573">
    <property type="component" value="Unassembled WGS sequence"/>
</dbReference>
<accession>A0A7J8V4N5</accession>
<dbReference type="PANTHER" id="PTHR47951:SF8">
    <property type="entry name" value="CYTOCHROME P450 93A2-LIKE"/>
    <property type="match status" value="1"/>
</dbReference>